<evidence type="ECO:0000259" key="1">
    <source>
        <dbReference type="Pfam" id="PF01557"/>
    </source>
</evidence>
<keyword evidence="3" id="KW-1185">Reference proteome</keyword>
<dbReference type="Pfam" id="PF01557">
    <property type="entry name" value="FAA_hydrolase"/>
    <property type="match status" value="1"/>
</dbReference>
<name>A0A2K9LP06_9GAMM</name>
<proteinExistence type="predicted"/>
<organism evidence="2 3">
    <name type="scientific">Ketobacter alkanivorans</name>
    <dbReference type="NCBI Taxonomy" id="1917421"/>
    <lineage>
        <taxon>Bacteria</taxon>
        <taxon>Pseudomonadati</taxon>
        <taxon>Pseudomonadota</taxon>
        <taxon>Gammaproteobacteria</taxon>
        <taxon>Pseudomonadales</taxon>
        <taxon>Ketobacteraceae</taxon>
        <taxon>Ketobacter</taxon>
    </lineage>
</organism>
<dbReference type="InterPro" id="IPR036663">
    <property type="entry name" value="Fumarylacetoacetase_C_sf"/>
</dbReference>
<dbReference type="Gene3D" id="3.90.850.10">
    <property type="entry name" value="Fumarylacetoacetase-like, C-terminal domain"/>
    <property type="match status" value="1"/>
</dbReference>
<dbReference type="GO" id="GO:0003824">
    <property type="term" value="F:catalytic activity"/>
    <property type="evidence" value="ECO:0007669"/>
    <property type="project" value="InterPro"/>
</dbReference>
<reference evidence="3" key="1">
    <citation type="submission" date="2017-08" db="EMBL/GenBank/DDBJ databases">
        <title>Direct submision.</title>
        <authorList>
            <person name="Kim S.-J."/>
            <person name="Rhee S.-K."/>
        </authorList>
    </citation>
    <scope>NUCLEOTIDE SEQUENCE [LARGE SCALE GENOMIC DNA]</scope>
    <source>
        <strain evidence="3">GI5</strain>
    </source>
</reference>
<dbReference type="EMBL" id="CP022684">
    <property type="protein sequence ID" value="AUM13980.1"/>
    <property type="molecule type" value="Genomic_DNA"/>
</dbReference>
<evidence type="ECO:0000313" key="3">
    <source>
        <dbReference type="Proteomes" id="UP000235116"/>
    </source>
</evidence>
<dbReference type="Proteomes" id="UP000235116">
    <property type="component" value="Chromosome"/>
</dbReference>
<dbReference type="PANTHER" id="PTHR43211">
    <property type="entry name" value="FUMARYLACETOACETATE HYDROLASE"/>
    <property type="match status" value="1"/>
</dbReference>
<sequence length="326" mass="36522">MKFKRIKLGDEAHLAVEHNQRWYRIDLLPGLCLGQATLLDLLRDWPEWRPKFQSALASADLPGAEISSDYPACLPFIPLSLRDFMLSETHAVNAARGFVKHFMAKVLPVIKAFEGVTKAPFPALKPKAIWYRQPIYYFSNHLNMATEGHPIHWPSYTGYLDYELELAFVLVKPLFNATPEQAMDAIGGFMVLNDFSARDVQLEEMRSGFGPQKSKHFINAMSDTVVTADEVLPCVNNLQAEVRINGHTVSHSTTADFQHSIVDILIHASKDERLHPGEVFATGTLPNGCAMENDHWLKPGDTIELWIERVGSLSNTINSPTKDGKA</sequence>
<gene>
    <name evidence="2" type="ORF">Kalk_16765</name>
</gene>
<protein>
    <recommendedName>
        <fullName evidence="1">Fumarylacetoacetase-like C-terminal domain-containing protein</fullName>
    </recommendedName>
</protein>
<dbReference type="OrthoDB" id="3766879at2"/>
<dbReference type="KEGG" id="kak:Kalk_16765"/>
<dbReference type="InterPro" id="IPR011234">
    <property type="entry name" value="Fumarylacetoacetase-like_C"/>
</dbReference>
<dbReference type="SUPFAM" id="SSF56529">
    <property type="entry name" value="FAH"/>
    <property type="match status" value="1"/>
</dbReference>
<feature type="domain" description="Fumarylacetoacetase-like C-terminal" evidence="1">
    <location>
        <begin position="132"/>
        <end position="317"/>
    </location>
</feature>
<dbReference type="RefSeq" id="WP_101895355.1">
    <property type="nucleotide sequence ID" value="NZ_CP022684.1"/>
</dbReference>
<dbReference type="PANTHER" id="PTHR43211:SF1">
    <property type="entry name" value="BLL6422 PROTEIN"/>
    <property type="match status" value="1"/>
</dbReference>
<accession>A0A2K9LP06</accession>
<evidence type="ECO:0000313" key="2">
    <source>
        <dbReference type="EMBL" id="AUM13980.1"/>
    </source>
</evidence>
<dbReference type="AlphaFoldDB" id="A0A2K9LP06"/>